<reference evidence="2 3" key="1">
    <citation type="journal article" date="2012" name="Genome Biol.">
        <title>Genome and low-iron response of an oceanic diatom adapted to chronic iron limitation.</title>
        <authorList>
            <person name="Lommer M."/>
            <person name="Specht M."/>
            <person name="Roy A.S."/>
            <person name="Kraemer L."/>
            <person name="Andreson R."/>
            <person name="Gutowska M.A."/>
            <person name="Wolf J."/>
            <person name="Bergner S.V."/>
            <person name="Schilhabel M.B."/>
            <person name="Klostermeier U.C."/>
            <person name="Beiko R.G."/>
            <person name="Rosenstiel P."/>
            <person name="Hippler M."/>
            <person name="Laroche J."/>
        </authorList>
    </citation>
    <scope>NUCLEOTIDE SEQUENCE [LARGE SCALE GENOMIC DNA]</scope>
    <source>
        <strain evidence="2 3">CCMP1005</strain>
    </source>
</reference>
<accession>K0R9C1</accession>
<feature type="compositionally biased region" description="Low complexity" evidence="1">
    <location>
        <begin position="275"/>
        <end position="287"/>
    </location>
</feature>
<dbReference type="Proteomes" id="UP000266841">
    <property type="component" value="Unassembled WGS sequence"/>
</dbReference>
<evidence type="ECO:0000313" key="2">
    <source>
        <dbReference type="EMBL" id="EJK49675.1"/>
    </source>
</evidence>
<protein>
    <submittedName>
        <fullName evidence="2">Uncharacterized protein</fullName>
    </submittedName>
</protein>
<dbReference type="AlphaFoldDB" id="K0R9C1"/>
<feature type="compositionally biased region" description="Polar residues" evidence="1">
    <location>
        <begin position="128"/>
        <end position="172"/>
    </location>
</feature>
<feature type="compositionally biased region" description="Low complexity" evidence="1">
    <location>
        <begin position="31"/>
        <end position="40"/>
    </location>
</feature>
<gene>
    <name evidence="2" type="ORF">THAOC_31422</name>
</gene>
<comment type="caution">
    <text evidence="2">The sequence shown here is derived from an EMBL/GenBank/DDBJ whole genome shotgun (WGS) entry which is preliminary data.</text>
</comment>
<sequence>MPQSALLRIFERGRKMVSTITARLVSLSNQRAASSSTSTRPTVETKNHRKPHASSAAKRLVKHRHGNPFSSVERRRRERAEMNYRAATTDQALAKAGRSRVFFARSNERAPHRNRPQPRPGSDDDKNNSFQTSEEPNNDCHTSSSDTHRQAAQSNVSSSELSQRFRQRTSSDPDCYDMDLYSGLLSSTRSYYYFGGTETSSTPNNSQPKSADSDPSADRRRAPGFKPTYCEFVASMRLRSLSGSLSDQTAGSTWTASLPTTNQKTGENLDSDNASDTSTSGVSSDSVNSEDEIEMSIEGKKDSNQGLGNLLPLTLRLSYGWTLFQAPVMTIQPHRDFLWYKKHHQWSVASIEAVASLAITEQDVAEVDDSSLKAVKCPEGGVGGKKGDDLPRHTQHRCGTRQDQCRHPL</sequence>
<organism evidence="2 3">
    <name type="scientific">Thalassiosira oceanica</name>
    <name type="common">Marine diatom</name>
    <dbReference type="NCBI Taxonomy" id="159749"/>
    <lineage>
        <taxon>Eukaryota</taxon>
        <taxon>Sar</taxon>
        <taxon>Stramenopiles</taxon>
        <taxon>Ochrophyta</taxon>
        <taxon>Bacillariophyta</taxon>
        <taxon>Coscinodiscophyceae</taxon>
        <taxon>Thalassiosirophycidae</taxon>
        <taxon>Thalassiosirales</taxon>
        <taxon>Thalassiosiraceae</taxon>
        <taxon>Thalassiosira</taxon>
    </lineage>
</organism>
<feature type="compositionally biased region" description="Polar residues" evidence="1">
    <location>
        <begin position="249"/>
        <end position="274"/>
    </location>
</feature>
<keyword evidence="3" id="KW-1185">Reference proteome</keyword>
<feature type="region of interest" description="Disordered" evidence="1">
    <location>
        <begin position="379"/>
        <end position="409"/>
    </location>
</feature>
<dbReference type="EMBL" id="AGNL01044536">
    <property type="protein sequence ID" value="EJK49675.1"/>
    <property type="molecule type" value="Genomic_DNA"/>
</dbReference>
<feature type="compositionally biased region" description="Polar residues" evidence="1">
    <location>
        <begin position="197"/>
        <end position="210"/>
    </location>
</feature>
<evidence type="ECO:0000256" key="1">
    <source>
        <dbReference type="SAM" id="MobiDB-lite"/>
    </source>
</evidence>
<name>K0R9C1_THAOC</name>
<feature type="compositionally biased region" description="Basic and acidic residues" evidence="1">
    <location>
        <begin position="72"/>
        <end position="82"/>
    </location>
</feature>
<evidence type="ECO:0000313" key="3">
    <source>
        <dbReference type="Proteomes" id="UP000266841"/>
    </source>
</evidence>
<feature type="region of interest" description="Disordered" evidence="1">
    <location>
        <begin position="249"/>
        <end position="303"/>
    </location>
</feature>
<feature type="region of interest" description="Disordered" evidence="1">
    <location>
        <begin position="196"/>
        <end position="224"/>
    </location>
</feature>
<feature type="region of interest" description="Disordered" evidence="1">
    <location>
        <begin position="28"/>
        <end position="173"/>
    </location>
</feature>
<feature type="non-terminal residue" evidence="2">
    <location>
        <position position="409"/>
    </location>
</feature>
<proteinExistence type="predicted"/>